<accession>A0ABM0MAF9</accession>
<evidence type="ECO:0000313" key="5">
    <source>
        <dbReference type="RefSeq" id="XP_006817000.1"/>
    </source>
</evidence>
<dbReference type="InterPro" id="IPR042201">
    <property type="entry name" value="FH2_Formin_sf"/>
</dbReference>
<dbReference type="SUPFAM" id="SSF101447">
    <property type="entry name" value="Formin homology 2 domain (FH2 domain)"/>
    <property type="match status" value="1"/>
</dbReference>
<dbReference type="PROSITE" id="PS50106">
    <property type="entry name" value="PDZ"/>
    <property type="match status" value="3"/>
</dbReference>
<dbReference type="GeneID" id="100370362"/>
<feature type="region of interest" description="Disordered" evidence="1">
    <location>
        <begin position="722"/>
        <end position="744"/>
    </location>
</feature>
<evidence type="ECO:0000256" key="1">
    <source>
        <dbReference type="SAM" id="MobiDB-lite"/>
    </source>
</evidence>
<proteinExistence type="predicted"/>
<dbReference type="InterPro" id="IPR001478">
    <property type="entry name" value="PDZ"/>
</dbReference>
<dbReference type="Gene3D" id="1.20.58.2220">
    <property type="entry name" value="Formin, FH2 domain"/>
    <property type="match status" value="1"/>
</dbReference>
<organism evidence="4 5">
    <name type="scientific">Saccoglossus kowalevskii</name>
    <name type="common">Acorn worm</name>
    <dbReference type="NCBI Taxonomy" id="10224"/>
    <lineage>
        <taxon>Eukaryota</taxon>
        <taxon>Metazoa</taxon>
        <taxon>Hemichordata</taxon>
        <taxon>Enteropneusta</taxon>
        <taxon>Harrimaniidae</taxon>
        <taxon>Saccoglossus</taxon>
    </lineage>
</organism>
<feature type="compositionally biased region" description="Low complexity" evidence="1">
    <location>
        <begin position="725"/>
        <end position="743"/>
    </location>
</feature>
<name>A0ABM0MAF9_SACKO</name>
<feature type="domain" description="FH2" evidence="3">
    <location>
        <begin position="818"/>
        <end position="1202"/>
    </location>
</feature>
<dbReference type="Proteomes" id="UP000694865">
    <property type="component" value="Unplaced"/>
</dbReference>
<dbReference type="CDD" id="cd06744">
    <property type="entry name" value="PDZ2_L-delphilin-like"/>
    <property type="match status" value="1"/>
</dbReference>
<dbReference type="Gene3D" id="2.30.42.10">
    <property type="match status" value="3"/>
</dbReference>
<feature type="domain" description="PDZ" evidence="2">
    <location>
        <begin position="82"/>
        <end position="157"/>
    </location>
</feature>
<keyword evidence="4" id="KW-1185">Reference proteome</keyword>
<reference evidence="5" key="1">
    <citation type="submission" date="2025-08" db="UniProtKB">
        <authorList>
            <consortium name="RefSeq"/>
        </authorList>
    </citation>
    <scope>IDENTIFICATION</scope>
    <source>
        <tissue evidence="5">Testes</tissue>
    </source>
</reference>
<dbReference type="PANTHER" id="PTHR45725">
    <property type="entry name" value="FORMIN HOMOLOGY 2 FAMILY MEMBER"/>
    <property type="match status" value="1"/>
</dbReference>
<protein>
    <submittedName>
        <fullName evidence="5">Delphilin-like</fullName>
    </submittedName>
</protein>
<sequence length="1202" mass="134565">MAHGNAHWPERFGFQIGGDSPCYIITVDDGSPAKQAGLQPGDQIVELDNQNVSNLSCDEITTIAKSSSTVPPNLVVVSCLRTIEIRRDKNGKFGFTVIGAGPVYVQIVEKNGAAEKGGVKVGDMVLEINGVAIHHSDAAKMFVKGANKLRLMVIPGAKQKAVKNKWNRKVTPMSVKDRNKRMTHFFQKVDEVLYGDPAKKDALLALLKQYARDKNVEHLAKTLTVLLNTPTQKQLLQEIRIFIPPSHRQKFDTAIASMNQQYRNEPANARELMPPISKKRVVHINRIGGVFGFTLTGQTPVYIESVDPGGAAMKAGLHPGDRILELNGIDVKEKTHHQLIDLLKGSGNMPALMVETLVRRKPKAANPPLMSSEIMSITSTDSMNEMYHASRILLNNDEYVQLNIKGISRQELVNEGRSLKEMLQHHLTANERMIIKKALQIYCDTRNLDALIIDIFPILDTPAKKGIWHYIIQLLPKEQQVHCWRKLMFLMDRQAAEMVFGGTRRRDLGGRYASLGHPEDGMHYDKSLFSNRAGRYDVTASRGDIIFKDDRDFVPVAIAAALLDLENREQVYSRRSLNYYEPPMLISNKRFDTVSDGRFDTITPSRPIPYEYDTSRKEVATFTGDEMMFPQQEHSTLNSNHRGESNSVVPPEPQLQGTGPRVTAVVRAQQHAMEQSNSLHTNTNVNNTAAATTTADDVSDGIQVVHTTNTHKDDFLVKLPVEPASSDNTTTTTGDDSCSSDTSSENDFEAVFTVNEPISNVDDRLDNLLRPSSSRMVELHTNSISEAGNDSECSNSNNNVSVMNVPVPPPVPSMPLHMGQTNDVNMQVKRINWEKLPDTQNTIWGQIYTDEEEDYNEVVRELSLEQQFSTKAKKTGADRKDIKKGQLSILDSKKTYNISILLAHMRMSFDEIKHALLSMETSKLSAAHFQQIIQFSPSETEVNKLQAVSKADRQYLSKADMFALELSTVPLFRVRLQALLFKDNFSEKSTETLSCLECLSRASKELRTSRKLAKILELVLAMGNYMNKGNRRVGNATGFKISFLMQLDTTKTTDNKSTFLHVLAKAVSDKVPAVLSFGEEIPNVGLAAKISDTVLMNDIKELTSTLEDISNTVKLSRDEKVGTSTEDKFYEVMDQLIDDSTQTLDEINHKKTSGMEEYIKTLEFFGESTETTSSDNFFKIFSDFVTKFERAHHDNVGRNHDK</sequence>
<dbReference type="Pfam" id="PF23116">
    <property type="entry name" value="HHD_RTEL1"/>
    <property type="match status" value="1"/>
</dbReference>
<dbReference type="Pfam" id="PF02181">
    <property type="entry name" value="FH2"/>
    <property type="match status" value="1"/>
</dbReference>
<dbReference type="InterPro" id="IPR036034">
    <property type="entry name" value="PDZ_sf"/>
</dbReference>
<dbReference type="RefSeq" id="XP_006817000.1">
    <property type="nucleotide sequence ID" value="XM_006816937.1"/>
</dbReference>
<gene>
    <name evidence="5" type="primary">LOC100370362</name>
</gene>
<evidence type="ECO:0000259" key="2">
    <source>
        <dbReference type="PROSITE" id="PS50106"/>
    </source>
</evidence>
<dbReference type="SUPFAM" id="SSF50156">
    <property type="entry name" value="PDZ domain-like"/>
    <property type="match status" value="3"/>
</dbReference>
<feature type="domain" description="PDZ" evidence="2">
    <location>
        <begin position="1"/>
        <end position="67"/>
    </location>
</feature>
<dbReference type="InterPro" id="IPR051425">
    <property type="entry name" value="Formin_Homology"/>
</dbReference>
<feature type="domain" description="PDZ" evidence="2">
    <location>
        <begin position="281"/>
        <end position="358"/>
    </location>
</feature>
<dbReference type="SMART" id="SM00228">
    <property type="entry name" value="PDZ"/>
    <property type="match status" value="3"/>
</dbReference>
<feature type="compositionally biased region" description="Polar residues" evidence="1">
    <location>
        <begin position="636"/>
        <end position="648"/>
    </location>
</feature>
<dbReference type="CDD" id="cd06743">
    <property type="entry name" value="PDZ1_L-delphilin-like"/>
    <property type="match status" value="1"/>
</dbReference>
<evidence type="ECO:0000259" key="3">
    <source>
        <dbReference type="PROSITE" id="PS51444"/>
    </source>
</evidence>
<dbReference type="Gene3D" id="1.20.1160.20">
    <property type="match status" value="2"/>
</dbReference>
<evidence type="ECO:0000313" key="4">
    <source>
        <dbReference type="Proteomes" id="UP000694865"/>
    </source>
</evidence>
<dbReference type="PROSITE" id="PS51444">
    <property type="entry name" value="FH2"/>
    <property type="match status" value="1"/>
</dbReference>
<feature type="region of interest" description="Disordered" evidence="1">
    <location>
        <begin position="636"/>
        <end position="659"/>
    </location>
</feature>
<dbReference type="Pfam" id="PF00595">
    <property type="entry name" value="PDZ"/>
    <property type="match status" value="3"/>
</dbReference>
<dbReference type="SMART" id="SM00498">
    <property type="entry name" value="FH2"/>
    <property type="match status" value="1"/>
</dbReference>
<dbReference type="InterPro" id="IPR015425">
    <property type="entry name" value="FH2_Formin"/>
</dbReference>
<dbReference type="PANTHER" id="PTHR45725:SF3">
    <property type="entry name" value="DELPHILIN"/>
    <property type="match status" value="1"/>
</dbReference>